<gene>
    <name evidence="4" type="ORF">A3B74_00150</name>
</gene>
<feature type="domain" description="Cytidyltransferase-like" evidence="3">
    <location>
        <begin position="6"/>
        <end position="128"/>
    </location>
</feature>
<evidence type="ECO:0000313" key="4">
    <source>
        <dbReference type="EMBL" id="OGY79253.1"/>
    </source>
</evidence>
<proteinExistence type="predicted"/>
<evidence type="ECO:0000259" key="3">
    <source>
        <dbReference type="Pfam" id="PF01467"/>
    </source>
</evidence>
<evidence type="ECO:0000256" key="2">
    <source>
        <dbReference type="ARBA" id="ARBA00022695"/>
    </source>
</evidence>
<dbReference type="Gene3D" id="3.40.50.620">
    <property type="entry name" value="HUPs"/>
    <property type="match status" value="1"/>
</dbReference>
<dbReference type="GO" id="GO:0016779">
    <property type="term" value="F:nucleotidyltransferase activity"/>
    <property type="evidence" value="ECO:0007669"/>
    <property type="project" value="UniProtKB-KW"/>
</dbReference>
<sequence>MKRVLVFGTFDGIHAGHRFLFQKALEFGDKLFVVVALDETVRRVKGRMPCWSQTERLDLVQKEPCVFKALLGYPGDKYRVIEEIQPHVICLGYDQKTFVDGLPEALEIRNISVRIVRLDAFYPEQFKSSILFAKRKSVA</sequence>
<dbReference type="EMBL" id="MHKB01000009">
    <property type="protein sequence ID" value="OGY79253.1"/>
    <property type="molecule type" value="Genomic_DNA"/>
</dbReference>
<dbReference type="AlphaFoldDB" id="A0A1G2AQT7"/>
<evidence type="ECO:0000313" key="5">
    <source>
        <dbReference type="Proteomes" id="UP000177165"/>
    </source>
</evidence>
<keyword evidence="1" id="KW-0808">Transferase</keyword>
<dbReference type="InterPro" id="IPR050385">
    <property type="entry name" value="Archaeal_FAD_synthase"/>
</dbReference>
<dbReference type="Pfam" id="PF01467">
    <property type="entry name" value="CTP_transf_like"/>
    <property type="match status" value="1"/>
</dbReference>
<name>A0A1G2AQT7_9BACT</name>
<dbReference type="STRING" id="1798540.A3B74_00150"/>
<reference evidence="4 5" key="1">
    <citation type="journal article" date="2016" name="Nat. Commun.">
        <title>Thousands of microbial genomes shed light on interconnected biogeochemical processes in an aquifer system.</title>
        <authorList>
            <person name="Anantharaman K."/>
            <person name="Brown C.T."/>
            <person name="Hug L.A."/>
            <person name="Sharon I."/>
            <person name="Castelle C.J."/>
            <person name="Probst A.J."/>
            <person name="Thomas B.C."/>
            <person name="Singh A."/>
            <person name="Wilkins M.J."/>
            <person name="Karaoz U."/>
            <person name="Brodie E.L."/>
            <person name="Williams K.H."/>
            <person name="Hubbard S.S."/>
            <person name="Banfield J.F."/>
        </authorList>
    </citation>
    <scope>NUCLEOTIDE SEQUENCE [LARGE SCALE GENOMIC DNA]</scope>
</reference>
<dbReference type="NCBIfam" id="TIGR00125">
    <property type="entry name" value="cyt_tran_rel"/>
    <property type="match status" value="1"/>
</dbReference>
<dbReference type="PANTHER" id="PTHR43793">
    <property type="entry name" value="FAD SYNTHASE"/>
    <property type="match status" value="1"/>
</dbReference>
<dbReference type="PANTHER" id="PTHR43793:SF1">
    <property type="entry name" value="FAD SYNTHASE"/>
    <property type="match status" value="1"/>
</dbReference>
<dbReference type="InterPro" id="IPR004821">
    <property type="entry name" value="Cyt_trans-like"/>
</dbReference>
<accession>A0A1G2AQT7</accession>
<organism evidence="4 5">
    <name type="scientific">Candidatus Kerfeldbacteria bacterium RIFCSPHIGHO2_02_FULL_42_14</name>
    <dbReference type="NCBI Taxonomy" id="1798540"/>
    <lineage>
        <taxon>Bacteria</taxon>
        <taxon>Candidatus Kerfeldiibacteriota</taxon>
    </lineage>
</organism>
<protein>
    <recommendedName>
        <fullName evidence="3">Cytidyltransferase-like domain-containing protein</fullName>
    </recommendedName>
</protein>
<dbReference type="SUPFAM" id="SSF52374">
    <property type="entry name" value="Nucleotidylyl transferase"/>
    <property type="match status" value="1"/>
</dbReference>
<keyword evidence="2" id="KW-0548">Nucleotidyltransferase</keyword>
<evidence type="ECO:0000256" key="1">
    <source>
        <dbReference type="ARBA" id="ARBA00022679"/>
    </source>
</evidence>
<dbReference type="InterPro" id="IPR014729">
    <property type="entry name" value="Rossmann-like_a/b/a_fold"/>
</dbReference>
<dbReference type="Proteomes" id="UP000177165">
    <property type="component" value="Unassembled WGS sequence"/>
</dbReference>
<comment type="caution">
    <text evidence="4">The sequence shown here is derived from an EMBL/GenBank/DDBJ whole genome shotgun (WGS) entry which is preliminary data.</text>
</comment>